<dbReference type="SUPFAM" id="SSF55874">
    <property type="entry name" value="ATPase domain of HSP90 chaperone/DNA topoisomerase II/histidine kinase"/>
    <property type="match status" value="1"/>
</dbReference>
<sequence>MTRALRQLWRSVGFRLAFYYGLLVAITMLAALAIVYMQTVGVLQQRMVRQVAASVQQLVVRYEARGAEGVAGEIAHALSDGRNSDNEIYLLTDREGHKRAGNLDQMPSLAPDAGDGVHRRVVRAGQTVIAYLVMRPLPDGGMLVVGHDLRDQESIESLVASASAAAGIVAVLLLIGGTFVFRQELERSVGAVRRTAARIAAGELQERVAPSGQEDEFALLEGDINAMLDRIQSLMDGVRHVSNTIAHDLRTPLTRVLVRLRAVEAGLGDAHHPQREPVAIAIRELEELAVMFEKLLQIAEVEAGARRQQFAPVALHVIADDVAELYEAVAEMRGIALLREPADRAIALGDRDLLAGAAANLLDNALKYGGAGATVRIGTHTVDGRAQLFVQDDGPGIPSAEYERLGVRFHRLDHSTPGHGLGLASVQAVVALHGGRLQFGDARPGLRACIDLPTADA</sequence>
<comment type="subcellular location">
    <subcellularLocation>
        <location evidence="2">Membrane</location>
    </subcellularLocation>
</comment>
<proteinExistence type="predicted"/>
<dbReference type="Pfam" id="PF02518">
    <property type="entry name" value="HATPase_c"/>
    <property type="match status" value="1"/>
</dbReference>
<keyword evidence="8 11" id="KW-1133">Transmembrane helix</keyword>
<dbReference type="InterPro" id="IPR003661">
    <property type="entry name" value="HisK_dim/P_dom"/>
</dbReference>
<comment type="catalytic activity">
    <reaction evidence="1">
        <text>ATP + protein L-histidine = ADP + protein N-phospho-L-histidine.</text>
        <dbReference type="EC" id="2.7.13.3"/>
    </reaction>
</comment>
<dbReference type="SUPFAM" id="SSF47384">
    <property type="entry name" value="Homodimeric domain of signal transducing histidine kinase"/>
    <property type="match status" value="1"/>
</dbReference>
<dbReference type="PANTHER" id="PTHR45436:SF8">
    <property type="entry name" value="HISTIDINE KINASE"/>
    <property type="match status" value="1"/>
</dbReference>
<dbReference type="Pfam" id="PF00672">
    <property type="entry name" value="HAMP"/>
    <property type="match status" value="1"/>
</dbReference>
<dbReference type="GO" id="GO:0000155">
    <property type="term" value="F:phosphorelay sensor kinase activity"/>
    <property type="evidence" value="ECO:0007669"/>
    <property type="project" value="InterPro"/>
</dbReference>
<keyword evidence="4" id="KW-0597">Phosphoprotein</keyword>
<dbReference type="Pfam" id="PF00512">
    <property type="entry name" value="HisKA"/>
    <property type="match status" value="1"/>
</dbReference>
<dbReference type="Gene3D" id="6.10.340.10">
    <property type="match status" value="1"/>
</dbReference>
<evidence type="ECO:0000256" key="3">
    <source>
        <dbReference type="ARBA" id="ARBA00012438"/>
    </source>
</evidence>
<feature type="transmembrane region" description="Helical" evidence="11">
    <location>
        <begin position="158"/>
        <end position="181"/>
    </location>
</feature>
<dbReference type="GO" id="GO:0005886">
    <property type="term" value="C:plasma membrane"/>
    <property type="evidence" value="ECO:0007669"/>
    <property type="project" value="TreeGrafter"/>
</dbReference>
<evidence type="ECO:0000256" key="10">
    <source>
        <dbReference type="ARBA" id="ARBA00023136"/>
    </source>
</evidence>
<dbReference type="InterPro" id="IPR036097">
    <property type="entry name" value="HisK_dim/P_sf"/>
</dbReference>
<keyword evidence="5" id="KW-0808">Transferase</keyword>
<dbReference type="SUPFAM" id="SSF158472">
    <property type="entry name" value="HAMP domain-like"/>
    <property type="match status" value="1"/>
</dbReference>
<reference evidence="14 15" key="1">
    <citation type="submission" date="2017-09" db="EMBL/GenBank/DDBJ databases">
        <title>The diverse metabolic capabilities of V. boronicumulans make it an excellent choice for continued studies on novel biodegradation.</title>
        <authorList>
            <person name="Sun S."/>
        </authorList>
    </citation>
    <scope>NUCLEOTIDE SEQUENCE [LARGE SCALE GENOMIC DNA]</scope>
    <source>
        <strain evidence="14 15">J1</strain>
    </source>
</reference>
<dbReference type="CDD" id="cd06225">
    <property type="entry name" value="HAMP"/>
    <property type="match status" value="1"/>
</dbReference>
<evidence type="ECO:0000256" key="9">
    <source>
        <dbReference type="ARBA" id="ARBA00023012"/>
    </source>
</evidence>
<feature type="domain" description="Histidine kinase" evidence="12">
    <location>
        <begin position="244"/>
        <end position="456"/>
    </location>
</feature>
<evidence type="ECO:0000256" key="1">
    <source>
        <dbReference type="ARBA" id="ARBA00000085"/>
    </source>
</evidence>
<dbReference type="SMART" id="SM00387">
    <property type="entry name" value="HATPase_c"/>
    <property type="match status" value="1"/>
</dbReference>
<keyword evidence="10 11" id="KW-0472">Membrane</keyword>
<name>A0A250DET5_9BURK</name>
<dbReference type="InterPro" id="IPR003594">
    <property type="entry name" value="HATPase_dom"/>
</dbReference>
<dbReference type="RefSeq" id="WP_095743660.1">
    <property type="nucleotide sequence ID" value="NZ_CP023284.1"/>
</dbReference>
<dbReference type="EMBL" id="CP023284">
    <property type="protein sequence ID" value="ATA52651.1"/>
    <property type="molecule type" value="Genomic_DNA"/>
</dbReference>
<dbReference type="PRINTS" id="PR00344">
    <property type="entry name" value="BCTRLSENSOR"/>
</dbReference>
<dbReference type="InterPro" id="IPR004358">
    <property type="entry name" value="Sig_transdc_His_kin-like_C"/>
</dbReference>
<evidence type="ECO:0000259" key="12">
    <source>
        <dbReference type="PROSITE" id="PS50109"/>
    </source>
</evidence>
<dbReference type="CDD" id="cd00082">
    <property type="entry name" value="HisKA"/>
    <property type="match status" value="1"/>
</dbReference>
<organism evidence="14 15">
    <name type="scientific">Variovorax boronicumulans</name>
    <dbReference type="NCBI Taxonomy" id="436515"/>
    <lineage>
        <taxon>Bacteria</taxon>
        <taxon>Pseudomonadati</taxon>
        <taxon>Pseudomonadota</taxon>
        <taxon>Betaproteobacteria</taxon>
        <taxon>Burkholderiales</taxon>
        <taxon>Comamonadaceae</taxon>
        <taxon>Variovorax</taxon>
    </lineage>
</organism>
<feature type="transmembrane region" description="Helical" evidence="11">
    <location>
        <begin position="12"/>
        <end position="37"/>
    </location>
</feature>
<dbReference type="SMART" id="SM00304">
    <property type="entry name" value="HAMP"/>
    <property type="match status" value="1"/>
</dbReference>
<dbReference type="KEGG" id="vbo:CKY39_05065"/>
<evidence type="ECO:0000256" key="8">
    <source>
        <dbReference type="ARBA" id="ARBA00022989"/>
    </source>
</evidence>
<evidence type="ECO:0000313" key="15">
    <source>
        <dbReference type="Proteomes" id="UP000217154"/>
    </source>
</evidence>
<dbReference type="EC" id="2.7.13.3" evidence="3"/>
<keyword evidence="9" id="KW-0902">Two-component regulatory system</keyword>
<accession>A0A250DET5</accession>
<dbReference type="CDD" id="cd00075">
    <property type="entry name" value="HATPase"/>
    <property type="match status" value="1"/>
</dbReference>
<dbReference type="Gene3D" id="3.30.565.10">
    <property type="entry name" value="Histidine kinase-like ATPase, C-terminal domain"/>
    <property type="match status" value="1"/>
</dbReference>
<dbReference type="InterPro" id="IPR050428">
    <property type="entry name" value="TCS_sensor_his_kinase"/>
</dbReference>
<dbReference type="InterPro" id="IPR003660">
    <property type="entry name" value="HAMP_dom"/>
</dbReference>
<evidence type="ECO:0000259" key="13">
    <source>
        <dbReference type="PROSITE" id="PS50885"/>
    </source>
</evidence>
<keyword evidence="7 14" id="KW-0418">Kinase</keyword>
<dbReference type="SMART" id="SM00388">
    <property type="entry name" value="HisKA"/>
    <property type="match status" value="1"/>
</dbReference>
<protein>
    <recommendedName>
        <fullName evidence="3">histidine kinase</fullName>
        <ecNumber evidence="3">2.7.13.3</ecNumber>
    </recommendedName>
</protein>
<dbReference type="PROSITE" id="PS50885">
    <property type="entry name" value="HAMP"/>
    <property type="match status" value="1"/>
</dbReference>
<dbReference type="Proteomes" id="UP000217154">
    <property type="component" value="Chromosome"/>
</dbReference>
<evidence type="ECO:0000256" key="5">
    <source>
        <dbReference type="ARBA" id="ARBA00022679"/>
    </source>
</evidence>
<gene>
    <name evidence="14" type="ORF">CKY39_05065</name>
</gene>
<evidence type="ECO:0000256" key="7">
    <source>
        <dbReference type="ARBA" id="ARBA00022777"/>
    </source>
</evidence>
<dbReference type="PROSITE" id="PS50109">
    <property type="entry name" value="HIS_KIN"/>
    <property type="match status" value="1"/>
</dbReference>
<feature type="domain" description="HAMP" evidence="13">
    <location>
        <begin position="183"/>
        <end position="236"/>
    </location>
</feature>
<dbReference type="InterPro" id="IPR036890">
    <property type="entry name" value="HATPase_C_sf"/>
</dbReference>
<dbReference type="PANTHER" id="PTHR45436">
    <property type="entry name" value="SENSOR HISTIDINE KINASE YKOH"/>
    <property type="match status" value="1"/>
</dbReference>
<evidence type="ECO:0000256" key="11">
    <source>
        <dbReference type="SAM" id="Phobius"/>
    </source>
</evidence>
<evidence type="ECO:0000256" key="6">
    <source>
        <dbReference type="ARBA" id="ARBA00022692"/>
    </source>
</evidence>
<evidence type="ECO:0000256" key="4">
    <source>
        <dbReference type="ARBA" id="ARBA00022553"/>
    </source>
</evidence>
<dbReference type="InterPro" id="IPR005467">
    <property type="entry name" value="His_kinase_dom"/>
</dbReference>
<keyword evidence="6 11" id="KW-0812">Transmembrane</keyword>
<evidence type="ECO:0000313" key="14">
    <source>
        <dbReference type="EMBL" id="ATA52651.1"/>
    </source>
</evidence>
<dbReference type="AlphaFoldDB" id="A0A250DET5"/>
<evidence type="ECO:0000256" key="2">
    <source>
        <dbReference type="ARBA" id="ARBA00004370"/>
    </source>
</evidence>
<dbReference type="Gene3D" id="1.10.287.130">
    <property type="match status" value="1"/>
</dbReference>